<protein>
    <submittedName>
        <fullName evidence="2">Uncharacterized protein</fullName>
    </submittedName>
</protein>
<name>A0A8C0IPS2_CHEAB</name>
<dbReference type="AlphaFoldDB" id="A0A8C0IPS2"/>
<proteinExistence type="predicted"/>
<organism evidence="2 3">
    <name type="scientific">Chelonoidis abingdonii</name>
    <name type="common">Abingdon island giant tortoise</name>
    <name type="synonym">Testudo abingdonii</name>
    <dbReference type="NCBI Taxonomy" id="106734"/>
    <lineage>
        <taxon>Eukaryota</taxon>
        <taxon>Metazoa</taxon>
        <taxon>Chordata</taxon>
        <taxon>Craniata</taxon>
        <taxon>Vertebrata</taxon>
        <taxon>Euteleostomi</taxon>
        <taxon>Archelosauria</taxon>
        <taxon>Testudinata</taxon>
        <taxon>Testudines</taxon>
        <taxon>Cryptodira</taxon>
        <taxon>Durocryptodira</taxon>
        <taxon>Testudinoidea</taxon>
        <taxon>Testudinidae</taxon>
        <taxon>Chelonoidis</taxon>
    </lineage>
</organism>
<keyword evidence="3" id="KW-1185">Reference proteome</keyword>
<reference evidence="2" key="1">
    <citation type="submission" date="2025-08" db="UniProtKB">
        <authorList>
            <consortium name="Ensembl"/>
        </authorList>
    </citation>
    <scope>IDENTIFICATION</scope>
</reference>
<evidence type="ECO:0000313" key="3">
    <source>
        <dbReference type="Proteomes" id="UP000694404"/>
    </source>
</evidence>
<evidence type="ECO:0000313" key="2">
    <source>
        <dbReference type="Ensembl" id="ENSCABP00000011789.1"/>
    </source>
</evidence>
<dbReference type="Proteomes" id="UP000694404">
    <property type="component" value="Unplaced"/>
</dbReference>
<dbReference type="Ensembl" id="ENSCABT00000012914.1">
    <property type="protein sequence ID" value="ENSCABP00000011789.1"/>
    <property type="gene ID" value="ENSCABG00000008802.1"/>
</dbReference>
<reference evidence="2" key="2">
    <citation type="submission" date="2025-09" db="UniProtKB">
        <authorList>
            <consortium name="Ensembl"/>
        </authorList>
    </citation>
    <scope>IDENTIFICATION</scope>
</reference>
<sequence length="128" mass="13959">VGEAKGLHFNTGDGVIEPLEVLVPGNTQGCYTGHMVGNPVVSIEQLLPQELIPGHRMPLPTHQPHREHIYVVQVQENLIEDAVWEKGTIPNIHTVILSPKGSENKHRGEVGACSSQKVETSPVWGHAE</sequence>
<feature type="region of interest" description="Disordered" evidence="1">
    <location>
        <begin position="99"/>
        <end position="128"/>
    </location>
</feature>
<accession>A0A8C0IPS2</accession>
<dbReference type="GeneTree" id="ENSGT00990000203858"/>
<dbReference type="OMA" id="GTIPNIH"/>
<evidence type="ECO:0000256" key="1">
    <source>
        <dbReference type="SAM" id="MobiDB-lite"/>
    </source>
</evidence>